<dbReference type="Proteomes" id="UP000323569">
    <property type="component" value="Unassembled WGS sequence"/>
</dbReference>
<dbReference type="GO" id="GO:0006227">
    <property type="term" value="P:dUDP biosynthetic process"/>
    <property type="evidence" value="ECO:0007669"/>
    <property type="project" value="TreeGrafter"/>
</dbReference>
<dbReference type="Pfam" id="PF02223">
    <property type="entry name" value="Thymidylate_kin"/>
    <property type="match status" value="1"/>
</dbReference>
<comment type="caution">
    <text evidence="10">Lacks conserved residue(s) required for the propagation of feature annotation.</text>
</comment>
<keyword evidence="4 10" id="KW-0808">Transferase</keyword>
<evidence type="ECO:0000256" key="6">
    <source>
        <dbReference type="ARBA" id="ARBA00022741"/>
    </source>
</evidence>
<sequence length="230" mass="26878">MKPKFIVFEGIDGSGTSTQAKLLQEYFFKRGEKAVLSPEPSEGVIGRLIREIMQTNLISIQDQNKFDRQMAYLFAADRHYHLYNDHDGVFKLIQQEQTHVITTRYYFSSLAYNCNNPEEFAFVRQLNQHFPNPDLVIYIDVLPDISLARIKNRAITEVYEKQEKLMKVRQMFIQIFKEYKDNCLQLDGSDTIEQLHQNIINYLDRINLNPCLVQKPPLNSSTNPTINPIN</sequence>
<evidence type="ECO:0000259" key="11">
    <source>
        <dbReference type="Pfam" id="PF02223"/>
    </source>
</evidence>
<dbReference type="NCBIfam" id="TIGR00041">
    <property type="entry name" value="DTMP_kinase"/>
    <property type="match status" value="1"/>
</dbReference>
<evidence type="ECO:0000256" key="8">
    <source>
        <dbReference type="ARBA" id="ARBA00022840"/>
    </source>
</evidence>
<gene>
    <name evidence="12" type="primary">tmk_1</name>
    <name evidence="10" type="synonym">tmk</name>
    <name evidence="12" type="ORF">MiYa_01896</name>
</gene>
<dbReference type="GO" id="GO:0005829">
    <property type="term" value="C:cytosol"/>
    <property type="evidence" value="ECO:0007669"/>
    <property type="project" value="TreeGrafter"/>
</dbReference>
<comment type="caution">
    <text evidence="12">The sequence shown here is derived from an EMBL/GenBank/DDBJ whole genome shotgun (WGS) entry which is preliminary data.</text>
</comment>
<dbReference type="RefSeq" id="WP_149979140.1">
    <property type="nucleotide sequence ID" value="NZ_BHVO01000025.1"/>
</dbReference>
<reference evidence="12 13" key="1">
    <citation type="submission" date="2018-09" db="EMBL/GenBank/DDBJ databases">
        <title>Evolutionary history of phycoerythrin pigmentation in the water bloom-forming cyanobacterium Microcystis aeruginosa.</title>
        <authorList>
            <person name="Tanabe Y."/>
            <person name="Tanabe Y."/>
            <person name="Yamaguchi H."/>
        </authorList>
    </citation>
    <scope>NUCLEOTIDE SEQUENCE [LARGE SCALE GENOMIC DNA]</scope>
    <source>
        <strain evidence="12 13">NIES-2519</strain>
    </source>
</reference>
<dbReference type="SUPFAM" id="SSF52540">
    <property type="entry name" value="P-loop containing nucleoside triphosphate hydrolases"/>
    <property type="match status" value="1"/>
</dbReference>
<evidence type="ECO:0000313" key="13">
    <source>
        <dbReference type="Proteomes" id="UP000323569"/>
    </source>
</evidence>
<comment type="function">
    <text evidence="10">Phosphorylation of dTMP to form dTDP in both de novo and salvage pathways of dTTP synthesis.</text>
</comment>
<evidence type="ECO:0000256" key="2">
    <source>
        <dbReference type="ARBA" id="ARBA00012980"/>
    </source>
</evidence>
<proteinExistence type="inferred from homology"/>
<dbReference type="GO" id="GO:0006235">
    <property type="term" value="P:dTTP biosynthetic process"/>
    <property type="evidence" value="ECO:0007669"/>
    <property type="project" value="UniProtKB-UniRule"/>
</dbReference>
<dbReference type="InterPro" id="IPR018094">
    <property type="entry name" value="Thymidylate_kinase"/>
</dbReference>
<protein>
    <recommendedName>
        <fullName evidence="3 10">Thymidylate kinase</fullName>
        <ecNumber evidence="2 10">2.7.4.9</ecNumber>
    </recommendedName>
    <alternativeName>
        <fullName evidence="10">dTMP kinase</fullName>
    </alternativeName>
</protein>
<evidence type="ECO:0000256" key="5">
    <source>
        <dbReference type="ARBA" id="ARBA00022727"/>
    </source>
</evidence>
<dbReference type="HAMAP" id="MF_00165">
    <property type="entry name" value="Thymidylate_kinase"/>
    <property type="match status" value="1"/>
</dbReference>
<evidence type="ECO:0000256" key="9">
    <source>
        <dbReference type="ARBA" id="ARBA00048743"/>
    </source>
</evidence>
<dbReference type="PANTHER" id="PTHR10344:SF4">
    <property type="entry name" value="UMP-CMP KINASE 2, MITOCHONDRIAL"/>
    <property type="match status" value="1"/>
</dbReference>
<dbReference type="PROSITE" id="PS01331">
    <property type="entry name" value="THYMIDYLATE_KINASE"/>
    <property type="match status" value="1"/>
</dbReference>
<dbReference type="InterPro" id="IPR018095">
    <property type="entry name" value="Thymidylate_kin_CS"/>
</dbReference>
<evidence type="ECO:0000256" key="7">
    <source>
        <dbReference type="ARBA" id="ARBA00022777"/>
    </source>
</evidence>
<dbReference type="InterPro" id="IPR027417">
    <property type="entry name" value="P-loop_NTPase"/>
</dbReference>
<accession>A0A5A5R2H6</accession>
<dbReference type="EC" id="2.7.4.9" evidence="2 10"/>
<keyword evidence="5 10" id="KW-0545">Nucleotide biosynthesis</keyword>
<keyword evidence="7 10" id="KW-0418">Kinase</keyword>
<keyword evidence="6 10" id="KW-0547">Nucleotide-binding</keyword>
<comment type="catalytic activity">
    <reaction evidence="9 10">
        <text>dTMP + ATP = dTDP + ADP</text>
        <dbReference type="Rhea" id="RHEA:13517"/>
        <dbReference type="ChEBI" id="CHEBI:30616"/>
        <dbReference type="ChEBI" id="CHEBI:58369"/>
        <dbReference type="ChEBI" id="CHEBI:63528"/>
        <dbReference type="ChEBI" id="CHEBI:456216"/>
        <dbReference type="EC" id="2.7.4.9"/>
    </reaction>
</comment>
<organism evidence="12 13">
    <name type="scientific">Microcystis aeruginosa NIES-2519</name>
    <dbReference type="NCBI Taxonomy" id="2303981"/>
    <lineage>
        <taxon>Bacteria</taxon>
        <taxon>Bacillati</taxon>
        <taxon>Cyanobacteriota</taxon>
        <taxon>Cyanophyceae</taxon>
        <taxon>Oscillatoriophycideae</taxon>
        <taxon>Chroococcales</taxon>
        <taxon>Microcystaceae</taxon>
        <taxon>Microcystis</taxon>
    </lineage>
</organism>
<comment type="similarity">
    <text evidence="1 10">Belongs to the thymidylate kinase family.</text>
</comment>
<dbReference type="EMBL" id="BHVO01000025">
    <property type="protein sequence ID" value="GCA70364.1"/>
    <property type="molecule type" value="Genomic_DNA"/>
</dbReference>
<evidence type="ECO:0000256" key="4">
    <source>
        <dbReference type="ARBA" id="ARBA00022679"/>
    </source>
</evidence>
<dbReference type="GO" id="GO:0004798">
    <property type="term" value="F:dTMP kinase activity"/>
    <property type="evidence" value="ECO:0007669"/>
    <property type="project" value="UniProtKB-UniRule"/>
</dbReference>
<keyword evidence="8 10" id="KW-0067">ATP-binding</keyword>
<dbReference type="AlphaFoldDB" id="A0A5A5R2H6"/>
<dbReference type="GO" id="GO:0005524">
    <property type="term" value="F:ATP binding"/>
    <property type="evidence" value="ECO:0007669"/>
    <property type="project" value="UniProtKB-UniRule"/>
</dbReference>
<evidence type="ECO:0000256" key="1">
    <source>
        <dbReference type="ARBA" id="ARBA00009776"/>
    </source>
</evidence>
<dbReference type="PANTHER" id="PTHR10344">
    <property type="entry name" value="THYMIDYLATE KINASE"/>
    <property type="match status" value="1"/>
</dbReference>
<evidence type="ECO:0000313" key="12">
    <source>
        <dbReference type="EMBL" id="GCA70364.1"/>
    </source>
</evidence>
<evidence type="ECO:0000256" key="3">
    <source>
        <dbReference type="ARBA" id="ARBA00017144"/>
    </source>
</evidence>
<dbReference type="GO" id="GO:0006233">
    <property type="term" value="P:dTDP biosynthetic process"/>
    <property type="evidence" value="ECO:0007669"/>
    <property type="project" value="InterPro"/>
</dbReference>
<dbReference type="CDD" id="cd01672">
    <property type="entry name" value="TMPK"/>
    <property type="match status" value="1"/>
</dbReference>
<dbReference type="Gene3D" id="3.40.50.300">
    <property type="entry name" value="P-loop containing nucleotide triphosphate hydrolases"/>
    <property type="match status" value="1"/>
</dbReference>
<name>A0A5A5R2H6_MICAE</name>
<feature type="domain" description="Thymidylate kinase-like" evidence="11">
    <location>
        <begin position="8"/>
        <end position="199"/>
    </location>
</feature>
<evidence type="ECO:0000256" key="10">
    <source>
        <dbReference type="HAMAP-Rule" id="MF_00165"/>
    </source>
</evidence>
<dbReference type="InterPro" id="IPR039430">
    <property type="entry name" value="Thymidylate_kin-like_dom"/>
</dbReference>